<feature type="compositionally biased region" description="Basic and acidic residues" evidence="1">
    <location>
        <begin position="455"/>
        <end position="473"/>
    </location>
</feature>
<dbReference type="EMBL" id="JAQQXR010000001">
    <property type="protein sequence ID" value="MDC8757054.1"/>
    <property type="molecule type" value="Genomic_DNA"/>
</dbReference>
<feature type="region of interest" description="Disordered" evidence="1">
    <location>
        <begin position="453"/>
        <end position="473"/>
    </location>
</feature>
<name>A0ABT5JWN9_9BURK</name>
<evidence type="ECO:0000256" key="1">
    <source>
        <dbReference type="SAM" id="MobiDB-lite"/>
    </source>
</evidence>
<evidence type="ECO:0000313" key="3">
    <source>
        <dbReference type="Proteomes" id="UP001221208"/>
    </source>
</evidence>
<protein>
    <submittedName>
        <fullName evidence="2">Uncharacterized protein</fullName>
    </submittedName>
</protein>
<dbReference type="Proteomes" id="UP001221208">
    <property type="component" value="Unassembled WGS sequence"/>
</dbReference>
<dbReference type="RefSeq" id="WP_273669703.1">
    <property type="nucleotide sequence ID" value="NZ_JAQQXR010000001.1"/>
</dbReference>
<proteinExistence type="predicted"/>
<organism evidence="2 3">
    <name type="scientific">Janthinobacterium fluminis</name>
    <dbReference type="NCBI Taxonomy" id="2987524"/>
    <lineage>
        <taxon>Bacteria</taxon>
        <taxon>Pseudomonadati</taxon>
        <taxon>Pseudomonadota</taxon>
        <taxon>Betaproteobacteria</taxon>
        <taxon>Burkholderiales</taxon>
        <taxon>Oxalobacteraceae</taxon>
        <taxon>Janthinobacterium</taxon>
    </lineage>
</organism>
<comment type="caution">
    <text evidence="2">The sequence shown here is derived from an EMBL/GenBank/DDBJ whole genome shotgun (WGS) entry which is preliminary data.</text>
</comment>
<keyword evidence="3" id="KW-1185">Reference proteome</keyword>
<reference evidence="2 3" key="1">
    <citation type="submission" date="2022-10" db="EMBL/GenBank/DDBJ databases">
        <title>Janthinobacterium sp. hw3 Genome sequencing.</title>
        <authorList>
            <person name="Park S."/>
        </authorList>
    </citation>
    <scope>NUCLEOTIDE SEQUENCE [LARGE SCALE GENOMIC DNA]</scope>
    <source>
        <strain evidence="3">hw3</strain>
    </source>
</reference>
<gene>
    <name evidence="2" type="ORF">OIK44_05550</name>
</gene>
<evidence type="ECO:0000313" key="2">
    <source>
        <dbReference type="EMBL" id="MDC8757054.1"/>
    </source>
</evidence>
<accession>A0ABT5JWN9</accession>
<sequence length="473" mass="51736">MSAEIRLSIAVLAQTGQAADIAGRIAAEVAQPFFLGSERDIVLKPAVSALDFGPRYAGRINADAMHNTLARLLGGAARAARVDHIGLLVADEYRDRGDYFGLMFDADFSPDSSDQNAWIARQGCAIFLGAMGERRDGQALADEAVYTAIHELGHVFNQQHSAPPSFMSTSADQATPFVLADCSFSEQERYLLSHCSRSECIWPGGSRFGDLGTLGKSVAAPQPQNADGAVRLQIAMERHEFWPFEPMELDIELSLVLQGRAAAVQVPDALDPGFDNFTVWIEEPGGERRRYRAPKHFCAPGAARLLAHGQPLRRDLSIFGESGRFTFRHVGRHTVQAAFTLPSGQTLRSNRLEVEVLAPAPGTAVYDVARAVLCDVDLCRLLYYRALTPARQRKLNRLKDACKAAPWHPLVGTIHYAIGRAFAAETRQAAAENAPTATLARSARLHLRQAAAHQHLGDHRRQHAERELAAIPE</sequence>
<dbReference type="SUPFAM" id="SSF55486">
    <property type="entry name" value="Metalloproteases ('zincins'), catalytic domain"/>
    <property type="match status" value="1"/>
</dbReference>